<dbReference type="PANTHER" id="PTHR42865">
    <property type="entry name" value="PROTON/GLUTAMATE-ASPARTATE SYMPORTER"/>
    <property type="match status" value="1"/>
</dbReference>
<accession>W0BBU0</accession>
<dbReference type="PATRIC" id="fig|1268635.3.peg.299"/>
<gene>
    <name evidence="8" type="ORF">Loa_00295</name>
</gene>
<feature type="transmembrane region" description="Helical" evidence="7">
    <location>
        <begin position="328"/>
        <end position="347"/>
    </location>
</feature>
<keyword evidence="3" id="KW-1003">Cell membrane</keyword>
<evidence type="ECO:0000256" key="3">
    <source>
        <dbReference type="ARBA" id="ARBA00022475"/>
    </source>
</evidence>
<evidence type="ECO:0000256" key="2">
    <source>
        <dbReference type="ARBA" id="ARBA00022448"/>
    </source>
</evidence>
<keyword evidence="6 7" id="KW-0472">Membrane</keyword>
<protein>
    <submittedName>
        <fullName evidence="8">Na+/H+-dicarboxylate symporters</fullName>
    </submittedName>
</protein>
<evidence type="ECO:0000313" key="9">
    <source>
        <dbReference type="Proteomes" id="UP000018838"/>
    </source>
</evidence>
<dbReference type="GO" id="GO:0015293">
    <property type="term" value="F:symporter activity"/>
    <property type="evidence" value="ECO:0007669"/>
    <property type="project" value="UniProtKB-KW"/>
</dbReference>
<dbReference type="Proteomes" id="UP000018838">
    <property type="component" value="Chromosome"/>
</dbReference>
<dbReference type="Gene3D" id="1.10.3860.10">
    <property type="entry name" value="Sodium:dicarboxylate symporter"/>
    <property type="match status" value="1"/>
</dbReference>
<dbReference type="RefSeq" id="WP_042238629.1">
    <property type="nucleotide sequence ID" value="NZ_CP004006.1"/>
</dbReference>
<evidence type="ECO:0000313" key="8">
    <source>
        <dbReference type="EMBL" id="AHE65884.1"/>
    </source>
</evidence>
<keyword evidence="9" id="KW-1185">Reference proteome</keyword>
<feature type="transmembrane region" description="Helical" evidence="7">
    <location>
        <begin position="184"/>
        <end position="208"/>
    </location>
</feature>
<keyword evidence="4 7" id="KW-0812">Transmembrane</keyword>
<dbReference type="HOGENOM" id="CLU_019375_7_2_6"/>
<evidence type="ECO:0000256" key="7">
    <source>
        <dbReference type="SAM" id="Phobius"/>
    </source>
</evidence>
<dbReference type="PANTHER" id="PTHR42865:SF7">
    <property type="entry name" value="PROTON_GLUTAMATE-ASPARTATE SYMPORTER"/>
    <property type="match status" value="1"/>
</dbReference>
<feature type="transmembrane region" description="Helical" evidence="7">
    <location>
        <begin position="220"/>
        <end position="241"/>
    </location>
</feature>
<feature type="transmembrane region" description="Helical" evidence="7">
    <location>
        <begin position="77"/>
        <end position="100"/>
    </location>
</feature>
<evidence type="ECO:0000256" key="5">
    <source>
        <dbReference type="ARBA" id="ARBA00022989"/>
    </source>
</evidence>
<dbReference type="Pfam" id="PF00375">
    <property type="entry name" value="SDF"/>
    <property type="match status" value="1"/>
</dbReference>
<dbReference type="GO" id="GO:0005886">
    <property type="term" value="C:plasma membrane"/>
    <property type="evidence" value="ECO:0007669"/>
    <property type="project" value="UniProtKB-SubCell"/>
</dbReference>
<feature type="transmembrane region" description="Helical" evidence="7">
    <location>
        <begin position="44"/>
        <end position="65"/>
    </location>
</feature>
<dbReference type="KEGG" id="lok:Loa_00295"/>
<reference evidence="8 9" key="1">
    <citation type="journal article" date="2013" name="Int. J. Med. Microbiol.">
        <title>Legionella oakridgensis ATCC 33761 genome sequence and phenotypic characterization reveals its replication capacity in amoebae.</title>
        <authorList>
            <person name="Brzuszkiewicz E."/>
            <person name="Schulz T."/>
            <person name="Rydzewski K."/>
            <person name="Daniel R."/>
            <person name="Gillmaier N."/>
            <person name="Dittmann C."/>
            <person name="Holland G."/>
            <person name="Schunder E."/>
            <person name="Lautner M."/>
            <person name="Eisenreich W."/>
            <person name="Luck C."/>
            <person name="Heuner K."/>
        </authorList>
    </citation>
    <scope>NUCLEOTIDE SEQUENCE [LARGE SCALE GENOMIC DNA]</scope>
    <source>
        <strain>OR-10</strain>
        <strain evidence="9">ATCC 33761</strain>
    </source>
</reference>
<dbReference type="STRING" id="1268635.Loa_00295"/>
<comment type="subcellular location">
    <subcellularLocation>
        <location evidence="1">Cell membrane</location>
        <topology evidence="1">Multi-pass membrane protein</topology>
    </subcellularLocation>
</comment>
<dbReference type="AlphaFoldDB" id="W0BBU0"/>
<keyword evidence="5 7" id="KW-1133">Transmembrane helix</keyword>
<evidence type="ECO:0000256" key="4">
    <source>
        <dbReference type="ARBA" id="ARBA00022692"/>
    </source>
</evidence>
<sequence length="418" mass="45074">MANRYPKIHAYIFPLILISSIILGGLMGSFFSQKAQMLKPIGDIFINLIFTMIVPLLFFSVASAIAKSGSVGRLRRILSCMAIVFLIMSIVSAIYGLLIVKLFPPAQGVYLPLKIAGQEHLPNIASQIVGIFTVSEFAKLLSHEHMLALIMFSIITGLAVTMTGDEGKPFAKLLQSGELIFMQAFSIIMYFAPFGFFAYFAVLVSELGSQLIEIYFRIAVLYYLAALIYFVIAYTGFAYLAGNMAGIKLFWKNVLIPASTAIATCSSAASIPVNLIAALRMGVPAEIYETTLPLGAFIHKDGSVIGGVFKIAFLFGIFHLSFSGLSVLSLAFFISILVGTVMGAIPSGGMLGELLILTVYGFPPSVLIAVAAISIIIDPPATLLNVTGNTVSSLMITRIVHRKRLVKCADSLESTHIN</sequence>
<dbReference type="EMBL" id="CP004006">
    <property type="protein sequence ID" value="AHE65884.1"/>
    <property type="molecule type" value="Genomic_DNA"/>
</dbReference>
<organism evidence="8 9">
    <name type="scientific">Legionella oakridgensis ATCC 33761 = DSM 21215</name>
    <dbReference type="NCBI Taxonomy" id="1268635"/>
    <lineage>
        <taxon>Bacteria</taxon>
        <taxon>Pseudomonadati</taxon>
        <taxon>Pseudomonadota</taxon>
        <taxon>Gammaproteobacteria</taxon>
        <taxon>Legionellales</taxon>
        <taxon>Legionellaceae</taxon>
        <taxon>Legionella</taxon>
    </lineage>
</organism>
<keyword evidence="2" id="KW-0813">Transport</keyword>
<dbReference type="eggNOG" id="COG1301">
    <property type="taxonomic scope" value="Bacteria"/>
</dbReference>
<feature type="transmembrane region" description="Helical" evidence="7">
    <location>
        <begin position="261"/>
        <end position="283"/>
    </location>
</feature>
<dbReference type="SUPFAM" id="SSF118215">
    <property type="entry name" value="Proton glutamate symport protein"/>
    <property type="match status" value="1"/>
</dbReference>
<evidence type="ECO:0000256" key="6">
    <source>
        <dbReference type="ARBA" id="ARBA00023136"/>
    </source>
</evidence>
<evidence type="ECO:0000256" key="1">
    <source>
        <dbReference type="ARBA" id="ARBA00004651"/>
    </source>
</evidence>
<feature type="transmembrane region" description="Helical" evidence="7">
    <location>
        <begin position="354"/>
        <end position="377"/>
    </location>
</feature>
<feature type="transmembrane region" description="Helical" evidence="7">
    <location>
        <begin position="12"/>
        <end position="32"/>
    </location>
</feature>
<dbReference type="InterPro" id="IPR036458">
    <property type="entry name" value="Na:dicarbo_symporter_sf"/>
</dbReference>
<dbReference type="GO" id="GO:0006835">
    <property type="term" value="P:dicarboxylic acid transport"/>
    <property type="evidence" value="ECO:0007669"/>
    <property type="project" value="TreeGrafter"/>
</dbReference>
<dbReference type="PRINTS" id="PR00173">
    <property type="entry name" value="EDTRNSPORT"/>
</dbReference>
<proteinExistence type="predicted"/>
<dbReference type="InterPro" id="IPR001991">
    <property type="entry name" value="Na-dicarboxylate_symporter"/>
</dbReference>
<name>W0BBU0_9GAMM</name>
<feature type="transmembrane region" description="Helical" evidence="7">
    <location>
        <begin position="145"/>
        <end position="164"/>
    </location>
</feature>